<feature type="domain" description="HTH tetR-type" evidence="3">
    <location>
        <begin position="10"/>
        <end position="70"/>
    </location>
</feature>
<dbReference type="InterPro" id="IPR001647">
    <property type="entry name" value="HTH_TetR"/>
</dbReference>
<dbReference type="PANTHER" id="PTHR30055:SF174">
    <property type="entry name" value="TRANSCRIPTIONAL REGULATORY PROTEIN (PROBABLY TETR-FAMILY)-RELATED"/>
    <property type="match status" value="1"/>
</dbReference>
<dbReference type="AlphaFoldDB" id="A0A839N9B3"/>
<organism evidence="4 5">
    <name type="scientific">Flexivirga oryzae</name>
    <dbReference type="NCBI Taxonomy" id="1794944"/>
    <lineage>
        <taxon>Bacteria</taxon>
        <taxon>Bacillati</taxon>
        <taxon>Actinomycetota</taxon>
        <taxon>Actinomycetes</taxon>
        <taxon>Micrococcales</taxon>
        <taxon>Dermacoccaceae</taxon>
        <taxon>Flexivirga</taxon>
    </lineage>
</organism>
<proteinExistence type="predicted"/>
<gene>
    <name evidence="4" type="ORF">FHU39_004410</name>
</gene>
<keyword evidence="5" id="KW-1185">Reference proteome</keyword>
<dbReference type="Proteomes" id="UP000559182">
    <property type="component" value="Unassembled WGS sequence"/>
</dbReference>
<reference evidence="4 5" key="1">
    <citation type="submission" date="2020-08" db="EMBL/GenBank/DDBJ databases">
        <title>Sequencing the genomes of 1000 actinobacteria strains.</title>
        <authorList>
            <person name="Klenk H.-P."/>
        </authorList>
    </citation>
    <scope>NUCLEOTIDE SEQUENCE [LARGE SCALE GENOMIC DNA]</scope>
    <source>
        <strain evidence="4 5">DSM 105369</strain>
    </source>
</reference>
<accession>A0A839N9B3</accession>
<evidence type="ECO:0000313" key="4">
    <source>
        <dbReference type="EMBL" id="MBB2894368.1"/>
    </source>
</evidence>
<keyword evidence="1 2" id="KW-0238">DNA-binding</keyword>
<sequence>MPNRRRMSPEQRRAQLLDAGEAIFGQGDFEELTMEEIARHAGVTRALLYHYFPSKADFFAAIWRRAHEKLDEAPDPTETGTVRTWVAGRLAAYLRFYGEHAHLVLIANRSSVAADPAVREPVSAHFRALGGTVLDAAGCTGESRPVAEAAFEGWIAFVRVTSLAALVDERISPAQNVALCLAALDATVGRYADLGASPQPH</sequence>
<evidence type="ECO:0000313" key="5">
    <source>
        <dbReference type="Proteomes" id="UP000559182"/>
    </source>
</evidence>
<dbReference type="PANTHER" id="PTHR30055">
    <property type="entry name" value="HTH-TYPE TRANSCRIPTIONAL REGULATOR RUTR"/>
    <property type="match status" value="1"/>
</dbReference>
<evidence type="ECO:0000256" key="1">
    <source>
        <dbReference type="ARBA" id="ARBA00023125"/>
    </source>
</evidence>
<dbReference type="SUPFAM" id="SSF46689">
    <property type="entry name" value="Homeodomain-like"/>
    <property type="match status" value="1"/>
</dbReference>
<dbReference type="PROSITE" id="PS50977">
    <property type="entry name" value="HTH_TETR_2"/>
    <property type="match status" value="1"/>
</dbReference>
<dbReference type="Gene3D" id="1.10.357.10">
    <property type="entry name" value="Tetracycline Repressor, domain 2"/>
    <property type="match status" value="1"/>
</dbReference>
<dbReference type="RefSeq" id="WP_221185799.1">
    <property type="nucleotide sequence ID" value="NZ_JACHVQ010000005.1"/>
</dbReference>
<protein>
    <submittedName>
        <fullName evidence="4">AcrR family transcriptional regulator</fullName>
    </submittedName>
</protein>
<dbReference type="EMBL" id="JACHVQ010000005">
    <property type="protein sequence ID" value="MBB2894368.1"/>
    <property type="molecule type" value="Genomic_DNA"/>
</dbReference>
<name>A0A839N9B3_9MICO</name>
<evidence type="ECO:0000256" key="2">
    <source>
        <dbReference type="PROSITE-ProRule" id="PRU00335"/>
    </source>
</evidence>
<dbReference type="GO" id="GO:0000976">
    <property type="term" value="F:transcription cis-regulatory region binding"/>
    <property type="evidence" value="ECO:0007669"/>
    <property type="project" value="TreeGrafter"/>
</dbReference>
<dbReference type="InterPro" id="IPR009057">
    <property type="entry name" value="Homeodomain-like_sf"/>
</dbReference>
<dbReference type="PRINTS" id="PR00455">
    <property type="entry name" value="HTHTETR"/>
</dbReference>
<evidence type="ECO:0000259" key="3">
    <source>
        <dbReference type="PROSITE" id="PS50977"/>
    </source>
</evidence>
<comment type="caution">
    <text evidence="4">The sequence shown here is derived from an EMBL/GenBank/DDBJ whole genome shotgun (WGS) entry which is preliminary data.</text>
</comment>
<feature type="DNA-binding region" description="H-T-H motif" evidence="2">
    <location>
        <begin position="33"/>
        <end position="52"/>
    </location>
</feature>
<dbReference type="GO" id="GO:0003700">
    <property type="term" value="F:DNA-binding transcription factor activity"/>
    <property type="evidence" value="ECO:0007669"/>
    <property type="project" value="TreeGrafter"/>
</dbReference>
<dbReference type="InterPro" id="IPR050109">
    <property type="entry name" value="HTH-type_TetR-like_transc_reg"/>
</dbReference>
<dbReference type="Pfam" id="PF00440">
    <property type="entry name" value="TetR_N"/>
    <property type="match status" value="1"/>
</dbReference>